<feature type="compositionally biased region" description="Low complexity" evidence="1">
    <location>
        <begin position="55"/>
        <end position="72"/>
    </location>
</feature>
<proteinExistence type="predicted"/>
<dbReference type="KEGG" id="daf:Desaf_1921"/>
<evidence type="ECO:0000313" key="2">
    <source>
        <dbReference type="EMBL" id="EGJ50250.1"/>
    </source>
</evidence>
<reference evidence="2 3" key="1">
    <citation type="journal article" date="2011" name="J. Bacteriol.">
        <title>Genome sequence of the mercury-methylating and pleomorphic Desulfovibrio africanus Strain Walvis Bay.</title>
        <authorList>
            <person name="Brown S.D."/>
            <person name="Wall J.D."/>
            <person name="Kucken A.M."/>
            <person name="Gilmour C.C."/>
            <person name="Podar M."/>
            <person name="Brandt C.C."/>
            <person name="Teshima H."/>
            <person name="Detter J.C."/>
            <person name="Han C.S."/>
            <person name="Land M.L."/>
            <person name="Lucas S."/>
            <person name="Han J."/>
            <person name="Pennacchio L."/>
            <person name="Nolan M."/>
            <person name="Pitluck S."/>
            <person name="Woyke T."/>
            <person name="Goodwin L."/>
            <person name="Palumbo A.V."/>
            <person name="Elias D.A."/>
        </authorList>
    </citation>
    <scope>NUCLEOTIDE SEQUENCE [LARGE SCALE GENOMIC DNA]</scope>
    <source>
        <strain evidence="2 3">Walvis Bay</strain>
    </source>
</reference>
<feature type="compositionally biased region" description="Basic and acidic residues" evidence="1">
    <location>
        <begin position="19"/>
        <end position="33"/>
    </location>
</feature>
<evidence type="ECO:0000256" key="1">
    <source>
        <dbReference type="SAM" id="MobiDB-lite"/>
    </source>
</evidence>
<evidence type="ECO:0000313" key="3">
    <source>
        <dbReference type="Proteomes" id="UP000007844"/>
    </source>
</evidence>
<dbReference type="AlphaFoldDB" id="F3Z2T3"/>
<dbReference type="Proteomes" id="UP000007844">
    <property type="component" value="Chromosome"/>
</dbReference>
<sequence>MSDTMFVKPSRAGLIVRDPTTKEPVPDEGRDVPRNSFWTRRLTGGDVVTAPRPETATAQPSAASAKAVRGNK</sequence>
<dbReference type="STRING" id="690850.Desaf_1921"/>
<organism evidence="2 3">
    <name type="scientific">Desulfocurvibacter africanus subsp. africanus str. Walvis Bay</name>
    <dbReference type="NCBI Taxonomy" id="690850"/>
    <lineage>
        <taxon>Bacteria</taxon>
        <taxon>Pseudomonadati</taxon>
        <taxon>Thermodesulfobacteriota</taxon>
        <taxon>Desulfovibrionia</taxon>
        <taxon>Desulfovibrionales</taxon>
        <taxon>Desulfovibrionaceae</taxon>
        <taxon>Desulfocurvibacter</taxon>
    </lineage>
</organism>
<feature type="region of interest" description="Disordered" evidence="1">
    <location>
        <begin position="1"/>
        <end position="72"/>
    </location>
</feature>
<dbReference type="RefSeq" id="WP_014260002.1">
    <property type="nucleotide sequence ID" value="NC_016629.1"/>
</dbReference>
<dbReference type="InterPro" id="IPR024400">
    <property type="entry name" value="DUF2635"/>
</dbReference>
<protein>
    <recommendedName>
        <fullName evidence="4">DUF2635 domain-containing protein</fullName>
    </recommendedName>
</protein>
<gene>
    <name evidence="2" type="ORF">Desaf_1921</name>
</gene>
<evidence type="ECO:0008006" key="4">
    <source>
        <dbReference type="Google" id="ProtNLM"/>
    </source>
</evidence>
<dbReference type="Pfam" id="PF10948">
    <property type="entry name" value="DUF2635"/>
    <property type="match status" value="1"/>
</dbReference>
<accession>F3Z2T3</accession>
<name>F3Z2T3_DESAF</name>
<dbReference type="eggNOG" id="ENOG50317F5">
    <property type="taxonomic scope" value="Bacteria"/>
</dbReference>
<dbReference type="HOGENOM" id="CLU_184380_5_0_7"/>
<keyword evidence="3" id="KW-1185">Reference proteome</keyword>
<dbReference type="EMBL" id="CP003221">
    <property type="protein sequence ID" value="EGJ50250.1"/>
    <property type="molecule type" value="Genomic_DNA"/>
</dbReference>